<keyword evidence="2" id="KW-1133">Transmembrane helix</keyword>
<organism evidence="3 4">
    <name type="scientific">Quadrisphaera granulorum</name>
    <dbReference type="NCBI Taxonomy" id="317664"/>
    <lineage>
        <taxon>Bacteria</taxon>
        <taxon>Bacillati</taxon>
        <taxon>Actinomycetota</taxon>
        <taxon>Actinomycetes</taxon>
        <taxon>Kineosporiales</taxon>
        <taxon>Kineosporiaceae</taxon>
        <taxon>Quadrisphaera</taxon>
    </lineage>
</organism>
<evidence type="ECO:0000313" key="4">
    <source>
        <dbReference type="Proteomes" id="UP000245469"/>
    </source>
</evidence>
<keyword evidence="2" id="KW-0812">Transmembrane</keyword>
<feature type="region of interest" description="Disordered" evidence="1">
    <location>
        <begin position="105"/>
        <end position="130"/>
    </location>
</feature>
<dbReference type="EMBL" id="QGDQ01000008">
    <property type="protein sequence ID" value="PWJ54216.1"/>
    <property type="molecule type" value="Genomic_DNA"/>
</dbReference>
<feature type="transmembrane region" description="Helical" evidence="2">
    <location>
        <begin position="57"/>
        <end position="85"/>
    </location>
</feature>
<accession>A0A316A8G3</accession>
<protein>
    <submittedName>
        <fullName evidence="3">Uncharacterized protein</fullName>
    </submittedName>
</protein>
<gene>
    <name evidence="3" type="ORF">BXY45_108123</name>
</gene>
<sequence>MAVLRRRAAGPHSGEVSSQRGAVRRLILALAVLLGPLLLLLPSAVSDQGLPQALANGALAAAVLAGSALAVGPAVASALAVLLLTAPPRAPAAVRWQADVVVRLDDRPGRPGRTRSRAPGAGTSPRPLAL</sequence>
<dbReference type="Proteomes" id="UP000245469">
    <property type="component" value="Unassembled WGS sequence"/>
</dbReference>
<evidence type="ECO:0000313" key="3">
    <source>
        <dbReference type="EMBL" id="PWJ54216.1"/>
    </source>
</evidence>
<dbReference type="AlphaFoldDB" id="A0A316A8G3"/>
<evidence type="ECO:0000256" key="2">
    <source>
        <dbReference type="SAM" id="Phobius"/>
    </source>
</evidence>
<name>A0A316A8G3_9ACTN</name>
<comment type="caution">
    <text evidence="3">The sequence shown here is derived from an EMBL/GenBank/DDBJ whole genome shotgun (WGS) entry which is preliminary data.</text>
</comment>
<evidence type="ECO:0000256" key="1">
    <source>
        <dbReference type="SAM" id="MobiDB-lite"/>
    </source>
</evidence>
<keyword evidence="4" id="KW-1185">Reference proteome</keyword>
<keyword evidence="2" id="KW-0472">Membrane</keyword>
<proteinExistence type="predicted"/>
<reference evidence="3 4" key="1">
    <citation type="submission" date="2018-03" db="EMBL/GenBank/DDBJ databases">
        <title>Genomic Encyclopedia of Archaeal and Bacterial Type Strains, Phase II (KMG-II): from individual species to whole genera.</title>
        <authorList>
            <person name="Goeker M."/>
        </authorList>
    </citation>
    <scope>NUCLEOTIDE SEQUENCE [LARGE SCALE GENOMIC DNA]</scope>
    <source>
        <strain evidence="3 4">DSM 44889</strain>
    </source>
</reference>
<feature type="transmembrane region" description="Helical" evidence="2">
    <location>
        <begin position="26"/>
        <end position="45"/>
    </location>
</feature>